<evidence type="ECO:0000313" key="2">
    <source>
        <dbReference type="Proteomes" id="UP001500630"/>
    </source>
</evidence>
<sequence>MGTAAGCQDLGDLGDGFGAGFDVAHGGAGVLVPGLAHDELQRDFGVAEVGGGAVTQLVQVEPGVLVQQDTGAVVAEAGAAGVRADVGGRGAAGRDRAAFGQEQRAVRARAAVREPEQAG</sequence>
<evidence type="ECO:0000313" key="1">
    <source>
        <dbReference type="EMBL" id="GAA3603980.1"/>
    </source>
</evidence>
<organism evidence="1 2">
    <name type="scientific">Nonomuraea rosea</name>
    <dbReference type="NCBI Taxonomy" id="638574"/>
    <lineage>
        <taxon>Bacteria</taxon>
        <taxon>Bacillati</taxon>
        <taxon>Actinomycetota</taxon>
        <taxon>Actinomycetes</taxon>
        <taxon>Streptosporangiales</taxon>
        <taxon>Streptosporangiaceae</taxon>
        <taxon>Nonomuraea</taxon>
    </lineage>
</organism>
<dbReference type="EMBL" id="BAABDQ010000039">
    <property type="protein sequence ID" value="GAA3603980.1"/>
    <property type="molecule type" value="Genomic_DNA"/>
</dbReference>
<proteinExistence type="predicted"/>
<keyword evidence="2" id="KW-1185">Reference proteome</keyword>
<dbReference type="Proteomes" id="UP001500630">
    <property type="component" value="Unassembled WGS sequence"/>
</dbReference>
<comment type="caution">
    <text evidence="1">The sequence shown here is derived from an EMBL/GenBank/DDBJ whole genome shotgun (WGS) entry which is preliminary data.</text>
</comment>
<name>A0ABP6ZB66_9ACTN</name>
<accession>A0ABP6ZB66</accession>
<protein>
    <submittedName>
        <fullName evidence="1">Uncharacterized protein</fullName>
    </submittedName>
</protein>
<gene>
    <name evidence="1" type="ORF">GCM10022419_105690</name>
</gene>
<reference evidence="2" key="1">
    <citation type="journal article" date="2019" name="Int. J. Syst. Evol. Microbiol.">
        <title>The Global Catalogue of Microorganisms (GCM) 10K type strain sequencing project: providing services to taxonomists for standard genome sequencing and annotation.</title>
        <authorList>
            <consortium name="The Broad Institute Genomics Platform"/>
            <consortium name="The Broad Institute Genome Sequencing Center for Infectious Disease"/>
            <person name="Wu L."/>
            <person name="Ma J."/>
        </authorList>
    </citation>
    <scope>NUCLEOTIDE SEQUENCE [LARGE SCALE GENOMIC DNA]</scope>
    <source>
        <strain evidence="2">JCM 17326</strain>
    </source>
</reference>